<sequence length="252" mass="27911">MHPPLYLAPPSTDRIREHIHAGRLGAIVTPSSGNRIPEEGLWAADSGIFGTEYVGDGPYMDWLEERAPFADRCLFATAPDVPFNAYASINRSYPFLERIREMGYPVALVAQDFMEFCPYWDWPDFDVFFVGGSTSWKLSPAAAVLSRAAYMAGRWVHVGRVNSLKRDRYAAAAMGADSADGTLLTNGPDKHLPSALGWTWHLLLDDENALADVEDLTSDPYDGRYDLRARLGPPPSPPQPRPAPLHEQLALL</sequence>
<keyword evidence="3" id="KW-1185">Reference proteome</keyword>
<evidence type="ECO:0000313" key="2">
    <source>
        <dbReference type="EMBL" id="GII42877.1"/>
    </source>
</evidence>
<reference evidence="2 3" key="1">
    <citation type="submission" date="2021-01" db="EMBL/GenBank/DDBJ databases">
        <title>Whole genome shotgun sequence of Planotetraspora phitsanulokensis NBRC 104273.</title>
        <authorList>
            <person name="Komaki H."/>
            <person name="Tamura T."/>
        </authorList>
    </citation>
    <scope>NUCLEOTIDE SEQUENCE [LARGE SCALE GENOMIC DNA]</scope>
    <source>
        <strain evidence="2 3">NBRC 104273</strain>
    </source>
</reference>
<evidence type="ECO:0000313" key="3">
    <source>
        <dbReference type="Proteomes" id="UP000622547"/>
    </source>
</evidence>
<evidence type="ECO:0000256" key="1">
    <source>
        <dbReference type="SAM" id="MobiDB-lite"/>
    </source>
</evidence>
<name>A0A8J3XI83_9ACTN</name>
<dbReference type="EMBL" id="BOOP01000048">
    <property type="protein sequence ID" value="GII42877.1"/>
    <property type="molecule type" value="Genomic_DNA"/>
</dbReference>
<feature type="compositionally biased region" description="Pro residues" evidence="1">
    <location>
        <begin position="232"/>
        <end position="243"/>
    </location>
</feature>
<organism evidence="2 3">
    <name type="scientific">Planotetraspora phitsanulokensis</name>
    <dbReference type="NCBI Taxonomy" id="575192"/>
    <lineage>
        <taxon>Bacteria</taxon>
        <taxon>Bacillati</taxon>
        <taxon>Actinomycetota</taxon>
        <taxon>Actinomycetes</taxon>
        <taxon>Streptosporangiales</taxon>
        <taxon>Streptosporangiaceae</taxon>
        <taxon>Planotetraspora</taxon>
    </lineage>
</organism>
<proteinExistence type="predicted"/>
<feature type="region of interest" description="Disordered" evidence="1">
    <location>
        <begin position="224"/>
        <end position="245"/>
    </location>
</feature>
<accession>A0A8J3XI83</accession>
<protein>
    <submittedName>
        <fullName evidence="2">Uncharacterized protein</fullName>
    </submittedName>
</protein>
<gene>
    <name evidence="2" type="ORF">Pph01_78800</name>
</gene>
<dbReference type="RefSeq" id="WP_204078290.1">
    <property type="nucleotide sequence ID" value="NZ_BOOP01000048.1"/>
</dbReference>
<dbReference type="Proteomes" id="UP000622547">
    <property type="component" value="Unassembled WGS sequence"/>
</dbReference>
<comment type="caution">
    <text evidence="2">The sequence shown here is derived from an EMBL/GenBank/DDBJ whole genome shotgun (WGS) entry which is preliminary data.</text>
</comment>
<dbReference type="AlphaFoldDB" id="A0A8J3XI83"/>